<evidence type="ECO:0000313" key="3">
    <source>
        <dbReference type="Proteomes" id="UP000251047"/>
    </source>
</evidence>
<reference evidence="2 3" key="1">
    <citation type="journal article" date="2018" name="Syst. Appl. Microbiol.">
        <title>Corynebacterium heidelbergense sp. nov., isolated from the preen glands of Egyptian geese (Alopochen aegyptiacus).</title>
        <authorList>
            <person name="Braun M.S."/>
            <person name="Wang E."/>
            <person name="Zimmermann S."/>
            <person name="Wink M."/>
        </authorList>
    </citation>
    <scope>NUCLEOTIDE SEQUENCE [LARGE SCALE GENOMIC DNA]</scope>
    <source>
        <strain evidence="2 3">DSM 104638</strain>
    </source>
</reference>
<dbReference type="PANTHER" id="PTHR34980:SF2">
    <property type="entry name" value="INNER MEMBRANE PROTEIN YHAH-RELATED"/>
    <property type="match status" value="1"/>
</dbReference>
<dbReference type="Pfam" id="PF05656">
    <property type="entry name" value="DUF805"/>
    <property type="match status" value="1"/>
</dbReference>
<keyword evidence="1" id="KW-0812">Transmembrane</keyword>
<dbReference type="RefSeq" id="WP_112768517.1">
    <property type="nucleotide sequence ID" value="NZ_PHQP01000001.1"/>
</dbReference>
<comment type="caution">
    <text evidence="2">The sequence shown here is derived from an EMBL/GenBank/DDBJ whole genome shotgun (WGS) entry which is preliminary data.</text>
</comment>
<proteinExistence type="predicted"/>
<dbReference type="GO" id="GO:0005886">
    <property type="term" value="C:plasma membrane"/>
    <property type="evidence" value="ECO:0007669"/>
    <property type="project" value="TreeGrafter"/>
</dbReference>
<feature type="transmembrane region" description="Helical" evidence="1">
    <location>
        <begin position="59"/>
        <end position="76"/>
    </location>
</feature>
<feature type="transmembrane region" description="Helical" evidence="1">
    <location>
        <begin position="111"/>
        <end position="133"/>
    </location>
</feature>
<dbReference type="InterPro" id="IPR008523">
    <property type="entry name" value="DUF805"/>
</dbReference>
<evidence type="ECO:0000313" key="2">
    <source>
        <dbReference type="EMBL" id="RAV35040.1"/>
    </source>
</evidence>
<dbReference type="AlphaFoldDB" id="A0A364VEG4"/>
<protein>
    <submittedName>
        <fullName evidence="2">DUF805 domain-containing protein</fullName>
    </submittedName>
</protein>
<feature type="transmembrane region" description="Helical" evidence="1">
    <location>
        <begin position="82"/>
        <end position="99"/>
    </location>
</feature>
<organism evidence="2 3">
    <name type="scientific">Corynebacterium heidelbergense</name>
    <dbReference type="NCBI Taxonomy" id="2055947"/>
    <lineage>
        <taxon>Bacteria</taxon>
        <taxon>Bacillati</taxon>
        <taxon>Actinomycetota</taxon>
        <taxon>Actinomycetes</taxon>
        <taxon>Mycobacteriales</taxon>
        <taxon>Corynebacteriaceae</taxon>
        <taxon>Corynebacterium</taxon>
    </lineage>
</organism>
<dbReference type="Proteomes" id="UP000251047">
    <property type="component" value="Unassembled WGS sequence"/>
</dbReference>
<sequence>MSLAVRAVERTSVAAHPYVEPKVKHLPSRPLYGATIRQAAYRFFAKSFDFRGSASRSEFWIVTGLFWAISFPVAWIDNQFGLRLAQGLSILTAIPWLSLTCRRLHDAGFSIALLLIAVVPFLGWIILSLLIMLPPCTRDGHLPKADEANASAKPGN</sequence>
<dbReference type="EMBL" id="PHQP01000001">
    <property type="protein sequence ID" value="RAV35040.1"/>
    <property type="molecule type" value="Genomic_DNA"/>
</dbReference>
<dbReference type="OrthoDB" id="9812349at2"/>
<keyword evidence="1" id="KW-0472">Membrane</keyword>
<keyword evidence="1" id="KW-1133">Transmembrane helix</keyword>
<name>A0A364VEG4_9CORY</name>
<accession>A0A364VEG4</accession>
<evidence type="ECO:0000256" key="1">
    <source>
        <dbReference type="SAM" id="Phobius"/>
    </source>
</evidence>
<dbReference type="PANTHER" id="PTHR34980">
    <property type="entry name" value="INNER MEMBRANE PROTEIN-RELATED-RELATED"/>
    <property type="match status" value="1"/>
</dbReference>
<gene>
    <name evidence="2" type="ORF">CWC39_00265</name>
</gene>